<reference evidence="2 3" key="1">
    <citation type="submission" date="2018-08" db="EMBL/GenBank/DDBJ databases">
        <title>Meiothermus luteus KCTC 52599 genome sequencing project.</title>
        <authorList>
            <person name="Da Costa M.S."/>
            <person name="Albuquerque L."/>
            <person name="Raposo P."/>
            <person name="Froufe H.J.C."/>
            <person name="Barroso C.S."/>
            <person name="Egas C."/>
        </authorList>
    </citation>
    <scope>NUCLEOTIDE SEQUENCE [LARGE SCALE GENOMIC DNA]</scope>
    <source>
        <strain evidence="2 3">KCTC 52599</strain>
    </source>
</reference>
<sequence>MIRARLGEIELGDLLRALEGARRSAVVHLTCPRLLGRIHMREGRIAYVQTHPGPHLGEYLVRFEYLTLEQVQELVRRQAQENPGTPLGVLALRLGAIGEDELAEALHAQILEGLAVLLGQREGELLAFPPPLDASQVLLPGVADTGTLLMEALRRLDEWARGRVEPDAVLRLVGDPTRHPLSPEAWAVLEAVDGLRRARSVALACDLPEDQVYHLLYELKSRGVLAEAEVRPQDPLLLVMAESSLIRRLLLVALERQRYRVVLASDLEGARRILEQNRVGGVLLEGDNLAAKVRGLRALPAGRFLPLWVIAEHPPRGFWARAARVGHIPKPFSEDHLRAALSVVRRPV</sequence>
<dbReference type="SUPFAM" id="SSF160246">
    <property type="entry name" value="EspE N-terminal domain-like"/>
    <property type="match status" value="1"/>
</dbReference>
<dbReference type="Pfam" id="PF14332">
    <property type="entry name" value="DUF4388"/>
    <property type="match status" value="1"/>
</dbReference>
<dbReference type="RefSeq" id="WP_119359439.1">
    <property type="nucleotide sequence ID" value="NZ_QWKZ01000016.1"/>
</dbReference>
<dbReference type="AlphaFoldDB" id="A0A399EZT0"/>
<accession>A0A399EZT0</accession>
<evidence type="ECO:0000313" key="2">
    <source>
        <dbReference type="EMBL" id="RIH88042.1"/>
    </source>
</evidence>
<evidence type="ECO:0000313" key="3">
    <source>
        <dbReference type="Proteomes" id="UP000265800"/>
    </source>
</evidence>
<protein>
    <recommendedName>
        <fullName evidence="1">PatA-like N-terminal domain-containing protein</fullName>
    </recommendedName>
</protein>
<dbReference type="InterPro" id="IPR025497">
    <property type="entry name" value="PatA-like_N"/>
</dbReference>
<dbReference type="OrthoDB" id="30040at2"/>
<dbReference type="SUPFAM" id="SSF52172">
    <property type="entry name" value="CheY-like"/>
    <property type="match status" value="1"/>
</dbReference>
<comment type="caution">
    <text evidence="2">The sequence shown here is derived from an EMBL/GenBank/DDBJ whole genome shotgun (WGS) entry which is preliminary data.</text>
</comment>
<dbReference type="InterPro" id="IPR011006">
    <property type="entry name" value="CheY-like_superfamily"/>
</dbReference>
<keyword evidence="3" id="KW-1185">Reference proteome</keyword>
<feature type="domain" description="PatA-like N-terminal" evidence="1">
    <location>
        <begin position="5"/>
        <end position="160"/>
    </location>
</feature>
<gene>
    <name evidence="2" type="ORF">Mlute_00765</name>
</gene>
<organism evidence="2 3">
    <name type="scientific">Meiothermus luteus</name>
    <dbReference type="NCBI Taxonomy" id="2026184"/>
    <lineage>
        <taxon>Bacteria</taxon>
        <taxon>Thermotogati</taxon>
        <taxon>Deinococcota</taxon>
        <taxon>Deinococci</taxon>
        <taxon>Thermales</taxon>
        <taxon>Thermaceae</taxon>
        <taxon>Meiothermus</taxon>
    </lineage>
</organism>
<proteinExistence type="predicted"/>
<name>A0A399EZT0_9DEIN</name>
<dbReference type="Proteomes" id="UP000265800">
    <property type="component" value="Unassembled WGS sequence"/>
</dbReference>
<evidence type="ECO:0000259" key="1">
    <source>
        <dbReference type="Pfam" id="PF14332"/>
    </source>
</evidence>
<dbReference type="Gene3D" id="3.40.50.2300">
    <property type="match status" value="1"/>
</dbReference>
<dbReference type="InterPro" id="IPR037257">
    <property type="entry name" value="T2SS_E_N_sf"/>
</dbReference>
<dbReference type="EMBL" id="QWKZ01000016">
    <property type="protein sequence ID" value="RIH88042.1"/>
    <property type="molecule type" value="Genomic_DNA"/>
</dbReference>